<dbReference type="RefSeq" id="WP_306884378.1">
    <property type="nucleotide sequence ID" value="NZ_JAUSUL010000001.1"/>
</dbReference>
<sequence>MAERSIRQTTDGRSVAARLPKAERRHQLLDTALAIVREEGTDRLSLGHLAERAGVSKPVAYDHFGDRSGLLIALYRWIDTERMNTFRDGLVSRNPNAAEAISELASAYIDCAVDTSGDFHAVGAALAGSDEKAVVLQELQDQAVEMFVAILAPHSDLRPPELERRSIGLVGAGDALSMAVLRGTCSRADATQTFSSLIATCI</sequence>
<dbReference type="InterPro" id="IPR009057">
    <property type="entry name" value="Homeodomain-like_sf"/>
</dbReference>
<dbReference type="PROSITE" id="PS50977">
    <property type="entry name" value="HTH_TETR_2"/>
    <property type="match status" value="1"/>
</dbReference>
<name>A0AAE4AT29_9HYPH</name>
<dbReference type="PANTHER" id="PTHR30055">
    <property type="entry name" value="HTH-TYPE TRANSCRIPTIONAL REGULATOR RUTR"/>
    <property type="match status" value="1"/>
</dbReference>
<proteinExistence type="predicted"/>
<dbReference type="GO" id="GO:0003700">
    <property type="term" value="F:DNA-binding transcription factor activity"/>
    <property type="evidence" value="ECO:0007669"/>
    <property type="project" value="TreeGrafter"/>
</dbReference>
<dbReference type="Gene3D" id="1.10.357.10">
    <property type="entry name" value="Tetracycline Repressor, domain 2"/>
    <property type="match status" value="1"/>
</dbReference>
<dbReference type="EMBL" id="JAUSUL010000001">
    <property type="protein sequence ID" value="MDQ0314594.1"/>
    <property type="molecule type" value="Genomic_DNA"/>
</dbReference>
<dbReference type="GO" id="GO:0000976">
    <property type="term" value="F:transcription cis-regulatory region binding"/>
    <property type="evidence" value="ECO:0007669"/>
    <property type="project" value="TreeGrafter"/>
</dbReference>
<dbReference type="InterPro" id="IPR050109">
    <property type="entry name" value="HTH-type_TetR-like_transc_reg"/>
</dbReference>
<keyword evidence="5" id="KW-1185">Reference proteome</keyword>
<dbReference type="PRINTS" id="PR00455">
    <property type="entry name" value="HTHTETR"/>
</dbReference>
<dbReference type="PANTHER" id="PTHR30055:SF223">
    <property type="entry name" value="HTH-TYPE TRANSCRIPTIONAL REGULATOR UIDR"/>
    <property type="match status" value="1"/>
</dbReference>
<reference evidence="4" key="1">
    <citation type="submission" date="2023-07" db="EMBL/GenBank/DDBJ databases">
        <title>Genomic Encyclopedia of Type Strains, Phase IV (KMG-IV): sequencing the most valuable type-strain genomes for metagenomic binning, comparative biology and taxonomic classification.</title>
        <authorList>
            <person name="Goeker M."/>
        </authorList>
    </citation>
    <scope>NUCLEOTIDE SEQUENCE</scope>
    <source>
        <strain evidence="4">DSM 21202</strain>
    </source>
</reference>
<dbReference type="InterPro" id="IPR001647">
    <property type="entry name" value="HTH_TetR"/>
</dbReference>
<evidence type="ECO:0000313" key="4">
    <source>
        <dbReference type="EMBL" id="MDQ0314594.1"/>
    </source>
</evidence>
<dbReference type="Proteomes" id="UP001229244">
    <property type="component" value="Unassembled WGS sequence"/>
</dbReference>
<evidence type="ECO:0000256" key="2">
    <source>
        <dbReference type="PROSITE-ProRule" id="PRU00335"/>
    </source>
</evidence>
<feature type="domain" description="HTH tetR-type" evidence="3">
    <location>
        <begin position="22"/>
        <end position="82"/>
    </location>
</feature>
<dbReference type="SUPFAM" id="SSF46689">
    <property type="entry name" value="Homeodomain-like"/>
    <property type="match status" value="1"/>
</dbReference>
<accession>A0AAE4AT29</accession>
<feature type="DNA-binding region" description="H-T-H motif" evidence="2">
    <location>
        <begin position="45"/>
        <end position="64"/>
    </location>
</feature>
<keyword evidence="1 2" id="KW-0238">DNA-binding</keyword>
<evidence type="ECO:0000259" key="3">
    <source>
        <dbReference type="PROSITE" id="PS50977"/>
    </source>
</evidence>
<dbReference type="Pfam" id="PF00440">
    <property type="entry name" value="TetR_N"/>
    <property type="match status" value="1"/>
</dbReference>
<gene>
    <name evidence="4" type="ORF">J2S73_001031</name>
</gene>
<comment type="caution">
    <text evidence="4">The sequence shown here is derived from an EMBL/GenBank/DDBJ whole genome shotgun (WGS) entry which is preliminary data.</text>
</comment>
<evidence type="ECO:0000256" key="1">
    <source>
        <dbReference type="ARBA" id="ARBA00023125"/>
    </source>
</evidence>
<dbReference type="AlphaFoldDB" id="A0AAE4AT29"/>
<organism evidence="4 5">
    <name type="scientific">Amorphus orientalis</name>
    <dbReference type="NCBI Taxonomy" id="649198"/>
    <lineage>
        <taxon>Bacteria</taxon>
        <taxon>Pseudomonadati</taxon>
        <taxon>Pseudomonadota</taxon>
        <taxon>Alphaproteobacteria</taxon>
        <taxon>Hyphomicrobiales</taxon>
        <taxon>Amorphaceae</taxon>
        <taxon>Amorphus</taxon>
    </lineage>
</organism>
<protein>
    <submittedName>
        <fullName evidence="4">AcrR family transcriptional regulator</fullName>
    </submittedName>
</protein>
<evidence type="ECO:0000313" key="5">
    <source>
        <dbReference type="Proteomes" id="UP001229244"/>
    </source>
</evidence>